<gene>
    <name evidence="9" type="primary">srg-6</name>
    <name evidence="7 9" type="ORF">CBG17477</name>
    <name evidence="7" type="ORF">CBG_17477</name>
</gene>
<dbReference type="GeneID" id="8583090"/>
<feature type="transmembrane region" description="Helical" evidence="6">
    <location>
        <begin position="12"/>
        <end position="34"/>
    </location>
</feature>
<comment type="subcellular location">
    <subcellularLocation>
        <location evidence="1">Membrane</location>
        <topology evidence="1">Multi-pass membrane protein</topology>
    </subcellularLocation>
</comment>
<keyword evidence="4 6" id="KW-1133">Transmembrane helix</keyword>
<comment type="similarity">
    <text evidence="2 6">Belongs to the nematode receptor-like protein srg family.</text>
</comment>
<dbReference type="eggNOG" id="ENOG502TH98">
    <property type="taxonomic scope" value="Eukaryota"/>
</dbReference>
<evidence type="ECO:0000313" key="8">
    <source>
        <dbReference type="Proteomes" id="UP000008549"/>
    </source>
</evidence>
<dbReference type="GO" id="GO:0007606">
    <property type="term" value="P:sensory perception of chemical stimulus"/>
    <property type="evidence" value="ECO:0007669"/>
    <property type="project" value="UniProtKB-UniRule"/>
</dbReference>
<keyword evidence="3 6" id="KW-0812">Transmembrane</keyword>
<dbReference type="PRINTS" id="PR00698">
    <property type="entry name" value="TMPROTEINSRG"/>
</dbReference>
<keyword evidence="8" id="KW-1185">Reference proteome</keyword>
<dbReference type="GO" id="GO:0016020">
    <property type="term" value="C:membrane"/>
    <property type="evidence" value="ECO:0007669"/>
    <property type="project" value="UniProtKB-SubCell"/>
</dbReference>
<dbReference type="WormBase" id="CBG17477">
    <property type="protein sequence ID" value="CBP48256"/>
    <property type="gene ID" value="WBGene00037087"/>
    <property type="gene designation" value="Cbr-srg-6"/>
</dbReference>
<feature type="transmembrane region" description="Helical" evidence="6">
    <location>
        <begin position="77"/>
        <end position="99"/>
    </location>
</feature>
<dbReference type="GO" id="GO:0004888">
    <property type="term" value="F:transmembrane signaling receptor activity"/>
    <property type="evidence" value="ECO:0007669"/>
    <property type="project" value="InterPro"/>
</dbReference>
<evidence type="ECO:0000313" key="9">
    <source>
        <dbReference type="WormBase" id="CBG17477"/>
    </source>
</evidence>
<protein>
    <recommendedName>
        <fullName evidence="6">Serpentine receptor class gamma</fullName>
    </recommendedName>
</protein>
<dbReference type="InParanoid" id="A8XR39"/>
<evidence type="ECO:0000256" key="1">
    <source>
        <dbReference type="ARBA" id="ARBA00004141"/>
    </source>
</evidence>
<evidence type="ECO:0000256" key="6">
    <source>
        <dbReference type="RuleBase" id="RU280813"/>
    </source>
</evidence>
<dbReference type="CTD" id="8583090"/>
<evidence type="ECO:0000256" key="2">
    <source>
        <dbReference type="ARBA" id="ARBA00005692"/>
    </source>
</evidence>
<evidence type="ECO:0000256" key="4">
    <source>
        <dbReference type="ARBA" id="ARBA00022989"/>
    </source>
</evidence>
<accession>A8XR39</accession>
<feature type="transmembrane region" description="Helical" evidence="6">
    <location>
        <begin position="46"/>
        <end position="65"/>
    </location>
</feature>
<keyword evidence="5 6" id="KW-0472">Membrane</keyword>
<name>A8XR39_CAEBR</name>
<proteinExistence type="inferred from homology"/>
<evidence type="ECO:0000313" key="7">
    <source>
        <dbReference type="EMBL" id="CAP35112.1"/>
    </source>
</evidence>
<dbReference type="RefSeq" id="XP_002641097.1">
    <property type="nucleotide sequence ID" value="XM_002641051.1"/>
</dbReference>
<dbReference type="EMBL" id="HE600955">
    <property type="protein sequence ID" value="CAP35112.1"/>
    <property type="molecule type" value="Genomic_DNA"/>
</dbReference>
<dbReference type="AlphaFoldDB" id="A8XR39"/>
<evidence type="ECO:0000256" key="3">
    <source>
        <dbReference type="ARBA" id="ARBA00022692"/>
    </source>
</evidence>
<dbReference type="KEGG" id="cbr:CBG_17477"/>
<dbReference type="Pfam" id="PF02118">
    <property type="entry name" value="Srg"/>
    <property type="match status" value="1"/>
</dbReference>
<dbReference type="Proteomes" id="UP000008549">
    <property type="component" value="Unassembled WGS sequence"/>
</dbReference>
<organism evidence="7 8">
    <name type="scientific">Caenorhabditis briggsae</name>
    <dbReference type="NCBI Taxonomy" id="6238"/>
    <lineage>
        <taxon>Eukaryota</taxon>
        <taxon>Metazoa</taxon>
        <taxon>Ecdysozoa</taxon>
        <taxon>Nematoda</taxon>
        <taxon>Chromadorea</taxon>
        <taxon>Rhabditida</taxon>
        <taxon>Rhabditina</taxon>
        <taxon>Rhabditomorpha</taxon>
        <taxon>Rhabditoidea</taxon>
        <taxon>Rhabditidae</taxon>
        <taxon>Peloderinae</taxon>
        <taxon>Caenorhabditis</taxon>
    </lineage>
</organism>
<sequence>MPGLFGTTAWQLSYMQISMGITLITNLITSYHHIQNGNPGILCKTWCLISGAYLFFGSIFCFFHMKSFDFEYQNIVFITVFFIWDGFNILNPLIMIVMYRQLRKQVFWRNEDDEEHVIVIRRI</sequence>
<reference evidence="7 8" key="2">
    <citation type="journal article" date="2011" name="PLoS Genet.">
        <title>Caenorhabditis briggsae recombinant inbred line genotypes reveal inter-strain incompatibility and the evolution of recombination.</title>
        <authorList>
            <person name="Ross J.A."/>
            <person name="Koboldt D.C."/>
            <person name="Staisch J.E."/>
            <person name="Chamberlin H.M."/>
            <person name="Gupta B.P."/>
            <person name="Miller R.D."/>
            <person name="Baird S.E."/>
            <person name="Haag E.S."/>
        </authorList>
    </citation>
    <scope>NUCLEOTIDE SEQUENCE [LARGE SCALE GENOMIC DNA]</scope>
    <source>
        <strain evidence="7 8">AF16</strain>
    </source>
</reference>
<dbReference type="HOGENOM" id="CLU_2017229_0_0_1"/>
<comment type="caution">
    <text evidence="6">Lacks conserved residue(s) required for the propagation of feature annotation.</text>
</comment>
<evidence type="ECO:0000256" key="5">
    <source>
        <dbReference type="ARBA" id="ARBA00023136"/>
    </source>
</evidence>
<reference evidence="7 8" key="1">
    <citation type="journal article" date="2003" name="PLoS Biol.">
        <title>The genome sequence of Caenorhabditis briggsae: a platform for comparative genomics.</title>
        <authorList>
            <person name="Stein L.D."/>
            <person name="Bao Z."/>
            <person name="Blasiar D."/>
            <person name="Blumenthal T."/>
            <person name="Brent M.R."/>
            <person name="Chen N."/>
            <person name="Chinwalla A."/>
            <person name="Clarke L."/>
            <person name="Clee C."/>
            <person name="Coghlan A."/>
            <person name="Coulson A."/>
            <person name="D'Eustachio P."/>
            <person name="Fitch D.H."/>
            <person name="Fulton L.A."/>
            <person name="Fulton R.E."/>
            <person name="Griffiths-Jones S."/>
            <person name="Harris T.W."/>
            <person name="Hillier L.W."/>
            <person name="Kamath R."/>
            <person name="Kuwabara P.E."/>
            <person name="Mardis E.R."/>
            <person name="Marra M.A."/>
            <person name="Miner T.L."/>
            <person name="Minx P."/>
            <person name="Mullikin J.C."/>
            <person name="Plumb R.W."/>
            <person name="Rogers J."/>
            <person name="Schein J.E."/>
            <person name="Sohrmann M."/>
            <person name="Spieth J."/>
            <person name="Stajich J.E."/>
            <person name="Wei C."/>
            <person name="Willey D."/>
            <person name="Wilson R.K."/>
            <person name="Durbin R."/>
            <person name="Waterston R.H."/>
        </authorList>
    </citation>
    <scope>NUCLEOTIDE SEQUENCE [LARGE SCALE GENOMIC DNA]</scope>
    <source>
        <strain evidence="7 8">AF16</strain>
    </source>
</reference>
<dbReference type="InterPro" id="IPR000609">
    <property type="entry name" value="7TM_GPCR_serpentine_rcpt_Srg"/>
</dbReference>